<feature type="chain" id="PRO_5046030758" description="Lipoprotein" evidence="1">
    <location>
        <begin position="28"/>
        <end position="193"/>
    </location>
</feature>
<accession>A0ABS1M436</accession>
<dbReference type="PROSITE" id="PS51257">
    <property type="entry name" value="PROKAR_LIPOPROTEIN"/>
    <property type="match status" value="1"/>
</dbReference>
<comment type="caution">
    <text evidence="2">The sequence shown here is derived from an EMBL/GenBank/DDBJ whole genome shotgun (WGS) entry which is preliminary data.</text>
</comment>
<organism evidence="2 3">
    <name type="scientific">Nocardia acididurans</name>
    <dbReference type="NCBI Taxonomy" id="2802282"/>
    <lineage>
        <taxon>Bacteria</taxon>
        <taxon>Bacillati</taxon>
        <taxon>Actinomycetota</taxon>
        <taxon>Actinomycetes</taxon>
        <taxon>Mycobacteriales</taxon>
        <taxon>Nocardiaceae</taxon>
        <taxon>Nocardia</taxon>
    </lineage>
</organism>
<evidence type="ECO:0000313" key="2">
    <source>
        <dbReference type="EMBL" id="MBL1075096.1"/>
    </source>
</evidence>
<sequence length="193" mass="19358">MSSRTATVGVAVSVIGATLLLAGCHAAAVDAGPSSSAVVAASTTAQAPATIQATLSPSIIGQAEKHHTAVLARALAGTTLDEHQWIVLNQAVAAGGPVERSAHIARIAAMTQWNPVDIEAALSALLDSALLRAAPGGLVEPTETGTTLAGEVRTVSGAIVQDAYSVVTPEDLATTARVLTAITARMAAELDRP</sequence>
<evidence type="ECO:0000313" key="3">
    <source>
        <dbReference type="Proteomes" id="UP000602198"/>
    </source>
</evidence>
<feature type="signal peptide" evidence="1">
    <location>
        <begin position="1"/>
        <end position="27"/>
    </location>
</feature>
<evidence type="ECO:0008006" key="4">
    <source>
        <dbReference type="Google" id="ProtNLM"/>
    </source>
</evidence>
<keyword evidence="3" id="KW-1185">Reference proteome</keyword>
<dbReference type="Proteomes" id="UP000602198">
    <property type="component" value="Unassembled WGS sequence"/>
</dbReference>
<reference evidence="2 3" key="1">
    <citation type="submission" date="2021-01" db="EMBL/GenBank/DDBJ databases">
        <title>WGS of actinomycetes isolated from Thailand.</title>
        <authorList>
            <person name="Thawai C."/>
        </authorList>
    </citation>
    <scope>NUCLEOTIDE SEQUENCE [LARGE SCALE GENOMIC DNA]</scope>
    <source>
        <strain evidence="2 3">LPG 2</strain>
    </source>
</reference>
<protein>
    <recommendedName>
        <fullName evidence="4">Lipoprotein</fullName>
    </recommendedName>
</protein>
<dbReference type="EMBL" id="JAERRJ010000004">
    <property type="protein sequence ID" value="MBL1075096.1"/>
    <property type="molecule type" value="Genomic_DNA"/>
</dbReference>
<evidence type="ECO:0000256" key="1">
    <source>
        <dbReference type="SAM" id="SignalP"/>
    </source>
</evidence>
<dbReference type="SUPFAM" id="SSF46785">
    <property type="entry name" value="Winged helix' DNA-binding domain"/>
    <property type="match status" value="1"/>
</dbReference>
<proteinExistence type="predicted"/>
<dbReference type="InterPro" id="IPR036388">
    <property type="entry name" value="WH-like_DNA-bd_sf"/>
</dbReference>
<name>A0ABS1M436_9NOCA</name>
<dbReference type="RefSeq" id="WP_201946767.1">
    <property type="nucleotide sequence ID" value="NZ_JAERRJ010000004.1"/>
</dbReference>
<dbReference type="InterPro" id="IPR036390">
    <property type="entry name" value="WH_DNA-bd_sf"/>
</dbReference>
<keyword evidence="1" id="KW-0732">Signal</keyword>
<gene>
    <name evidence="2" type="ORF">JK358_11900</name>
</gene>
<dbReference type="Gene3D" id="1.10.10.10">
    <property type="entry name" value="Winged helix-like DNA-binding domain superfamily/Winged helix DNA-binding domain"/>
    <property type="match status" value="1"/>
</dbReference>